<evidence type="ECO:0000256" key="3">
    <source>
        <dbReference type="ARBA" id="ARBA00022553"/>
    </source>
</evidence>
<dbReference type="InterPro" id="IPR020449">
    <property type="entry name" value="Tscrpt_reg_AraC-type_HTH"/>
</dbReference>
<dbReference type="CDD" id="cd17536">
    <property type="entry name" value="REC_YesN-like"/>
    <property type="match status" value="1"/>
</dbReference>
<evidence type="ECO:0000256" key="8">
    <source>
        <dbReference type="PROSITE-ProRule" id="PRU00169"/>
    </source>
</evidence>
<comment type="caution">
    <text evidence="11">The sequence shown here is derived from an EMBL/GenBank/DDBJ whole genome shotgun (WGS) entry which is preliminary data.</text>
</comment>
<dbReference type="Gene3D" id="1.10.10.60">
    <property type="entry name" value="Homeodomain-like"/>
    <property type="match status" value="2"/>
</dbReference>
<dbReference type="STRING" id="1850517.A8708_30490"/>
<dbReference type="InterPro" id="IPR051552">
    <property type="entry name" value="HptR"/>
</dbReference>
<evidence type="ECO:0000313" key="11">
    <source>
        <dbReference type="EMBL" id="OAS21213.1"/>
    </source>
</evidence>
<dbReference type="Proteomes" id="UP000078454">
    <property type="component" value="Unassembled WGS sequence"/>
</dbReference>
<keyword evidence="12" id="KW-1185">Reference proteome</keyword>
<dbReference type="InterPro" id="IPR011006">
    <property type="entry name" value="CheY-like_superfamily"/>
</dbReference>
<keyword evidence="2" id="KW-0963">Cytoplasm</keyword>
<dbReference type="EMBL" id="LYPB01000049">
    <property type="protein sequence ID" value="OAS21213.1"/>
    <property type="molecule type" value="Genomic_DNA"/>
</dbReference>
<evidence type="ECO:0000256" key="2">
    <source>
        <dbReference type="ARBA" id="ARBA00022490"/>
    </source>
</evidence>
<dbReference type="SMART" id="SM00448">
    <property type="entry name" value="REC"/>
    <property type="match status" value="1"/>
</dbReference>
<dbReference type="InterPro" id="IPR018062">
    <property type="entry name" value="HTH_AraC-typ_CS"/>
</dbReference>
<organism evidence="11 12">
    <name type="scientific">Paenibacillus oryzisoli</name>
    <dbReference type="NCBI Taxonomy" id="1850517"/>
    <lineage>
        <taxon>Bacteria</taxon>
        <taxon>Bacillati</taxon>
        <taxon>Bacillota</taxon>
        <taxon>Bacilli</taxon>
        <taxon>Bacillales</taxon>
        <taxon>Paenibacillaceae</taxon>
        <taxon>Paenibacillus</taxon>
    </lineage>
</organism>
<protein>
    <recommendedName>
        <fullName evidence="13">DNA-binding response regulator</fullName>
    </recommendedName>
</protein>
<dbReference type="Pfam" id="PF12833">
    <property type="entry name" value="HTH_18"/>
    <property type="match status" value="1"/>
</dbReference>
<feature type="modified residue" description="4-aspartylphosphate" evidence="8">
    <location>
        <position position="55"/>
    </location>
</feature>
<dbReference type="GO" id="GO:0005737">
    <property type="term" value="C:cytoplasm"/>
    <property type="evidence" value="ECO:0007669"/>
    <property type="project" value="UniProtKB-SubCell"/>
</dbReference>
<dbReference type="GO" id="GO:0043565">
    <property type="term" value="F:sequence-specific DNA binding"/>
    <property type="evidence" value="ECO:0007669"/>
    <property type="project" value="InterPro"/>
</dbReference>
<keyword evidence="5" id="KW-0805">Transcription regulation</keyword>
<dbReference type="PANTHER" id="PTHR42713:SF3">
    <property type="entry name" value="TRANSCRIPTIONAL REGULATORY PROTEIN HPTR"/>
    <property type="match status" value="1"/>
</dbReference>
<dbReference type="SUPFAM" id="SSF52172">
    <property type="entry name" value="CheY-like"/>
    <property type="match status" value="1"/>
</dbReference>
<accession>A0A198AJV7</accession>
<evidence type="ECO:0000256" key="1">
    <source>
        <dbReference type="ARBA" id="ARBA00004496"/>
    </source>
</evidence>
<dbReference type="InterPro" id="IPR001789">
    <property type="entry name" value="Sig_transdc_resp-reg_receiver"/>
</dbReference>
<dbReference type="SMART" id="SM00342">
    <property type="entry name" value="HTH_ARAC"/>
    <property type="match status" value="1"/>
</dbReference>
<name>A0A198AJV7_9BACL</name>
<dbReference type="InterPro" id="IPR018060">
    <property type="entry name" value="HTH_AraC"/>
</dbReference>
<dbReference type="Gene3D" id="3.40.50.2300">
    <property type="match status" value="1"/>
</dbReference>
<dbReference type="PRINTS" id="PR00032">
    <property type="entry name" value="HTHARAC"/>
</dbReference>
<dbReference type="InterPro" id="IPR009057">
    <property type="entry name" value="Homeodomain-like_sf"/>
</dbReference>
<evidence type="ECO:0000256" key="6">
    <source>
        <dbReference type="ARBA" id="ARBA00023125"/>
    </source>
</evidence>
<dbReference type="PANTHER" id="PTHR42713">
    <property type="entry name" value="HISTIDINE KINASE-RELATED"/>
    <property type="match status" value="1"/>
</dbReference>
<gene>
    <name evidence="11" type="ORF">A8708_30490</name>
</gene>
<dbReference type="PROSITE" id="PS50110">
    <property type="entry name" value="RESPONSE_REGULATORY"/>
    <property type="match status" value="1"/>
</dbReference>
<dbReference type="AlphaFoldDB" id="A0A198AJV7"/>
<evidence type="ECO:0000256" key="4">
    <source>
        <dbReference type="ARBA" id="ARBA00023012"/>
    </source>
</evidence>
<dbReference type="Pfam" id="PF00072">
    <property type="entry name" value="Response_reg"/>
    <property type="match status" value="1"/>
</dbReference>
<evidence type="ECO:0000259" key="10">
    <source>
        <dbReference type="PROSITE" id="PS50110"/>
    </source>
</evidence>
<keyword evidence="4" id="KW-0902">Two-component regulatory system</keyword>
<evidence type="ECO:0000259" key="9">
    <source>
        <dbReference type="PROSITE" id="PS01124"/>
    </source>
</evidence>
<dbReference type="PROSITE" id="PS01124">
    <property type="entry name" value="HTH_ARAC_FAMILY_2"/>
    <property type="match status" value="1"/>
</dbReference>
<dbReference type="SUPFAM" id="SSF46689">
    <property type="entry name" value="Homeodomain-like"/>
    <property type="match status" value="2"/>
</dbReference>
<reference evidence="11 12" key="1">
    <citation type="submission" date="2016-05" db="EMBL/GenBank/DDBJ databases">
        <title>Paenibacillus sp. 1ZS3-15 nov., isolated from the rhizosphere soil.</title>
        <authorList>
            <person name="Zhang X.X."/>
            <person name="Zhang J."/>
        </authorList>
    </citation>
    <scope>NUCLEOTIDE SEQUENCE [LARGE SCALE GENOMIC DNA]</scope>
    <source>
        <strain evidence="11 12">1ZS3-15</strain>
    </source>
</reference>
<keyword evidence="6" id="KW-0238">DNA-binding</keyword>
<keyword evidence="3 8" id="KW-0597">Phosphoprotein</keyword>
<proteinExistence type="predicted"/>
<evidence type="ECO:0000256" key="7">
    <source>
        <dbReference type="ARBA" id="ARBA00023163"/>
    </source>
</evidence>
<evidence type="ECO:0000313" key="12">
    <source>
        <dbReference type="Proteomes" id="UP000078454"/>
    </source>
</evidence>
<keyword evidence="7" id="KW-0804">Transcription</keyword>
<comment type="subcellular location">
    <subcellularLocation>
        <location evidence="1">Cytoplasm</location>
    </subcellularLocation>
</comment>
<dbReference type="RefSeq" id="WP_068662788.1">
    <property type="nucleotide sequence ID" value="NZ_LYPB01000049.1"/>
</dbReference>
<evidence type="ECO:0000256" key="5">
    <source>
        <dbReference type="ARBA" id="ARBA00023015"/>
    </source>
</evidence>
<dbReference type="GO" id="GO:0000160">
    <property type="term" value="P:phosphorelay signal transduction system"/>
    <property type="evidence" value="ECO:0007669"/>
    <property type="project" value="UniProtKB-KW"/>
</dbReference>
<dbReference type="OrthoDB" id="342399at2"/>
<feature type="domain" description="Response regulatory" evidence="10">
    <location>
        <begin position="3"/>
        <end position="120"/>
    </location>
</feature>
<dbReference type="GO" id="GO:0003700">
    <property type="term" value="F:DNA-binding transcription factor activity"/>
    <property type="evidence" value="ECO:0007669"/>
    <property type="project" value="InterPro"/>
</dbReference>
<dbReference type="PROSITE" id="PS00041">
    <property type="entry name" value="HTH_ARAC_FAMILY_1"/>
    <property type="match status" value="1"/>
</dbReference>
<feature type="domain" description="HTH araC/xylS-type" evidence="9">
    <location>
        <begin position="264"/>
        <end position="362"/>
    </location>
</feature>
<evidence type="ECO:0008006" key="13">
    <source>
        <dbReference type="Google" id="ProtNLM"/>
    </source>
</evidence>
<sequence length="364" mass="41626">MYTMMLVDDDYISREGLRDLIDWDRLGIEIVGEAEDGAEALLVARDLRPDIVITDVVMPVMDGITLIDKLKLEQPAVMVIMISAHQDIQYVKASIKLDAIDYILKPFNREELKQVVAKVVTKLDKERAEKQLKDDVSQYYSGSISSTGLPVIVDSIEKIVGMCSTGQTEALTEEVQQLFITIRQLKMESMLFLTTICSELLIKAIRKASMHIDSAIAQEVKESLHQFRTMQSPQQIEMFVLEKLTYLESASNELRNSKSRRIIRDVEGIIHKIYYQNLTIGQLAAEVFMSPGHLQTLFKKETGHTINDYITHVRLKKAQELLKDASIKIYEVANQVGYQDTHYFTKIFKKVVGVNPMEYREKML</sequence>